<accession>A0A8J6AU73</accession>
<proteinExistence type="predicted"/>
<keyword evidence="2" id="KW-1185">Reference proteome</keyword>
<comment type="caution">
    <text evidence="1">The sequence shown here is derived from an EMBL/GenBank/DDBJ whole genome shotgun (WGS) entry which is preliminary data.</text>
</comment>
<dbReference type="Gene3D" id="3.40.50.300">
    <property type="entry name" value="P-loop containing nucleotide triphosphate hydrolases"/>
    <property type="match status" value="1"/>
</dbReference>
<keyword evidence="1" id="KW-0547">Nucleotide-binding</keyword>
<sequence length="183" mass="20606">MLAGSLGCSTFTNKEKHRDIVHGCRKPTLTKHADIAFEEDQLRKAGINPAIDDRVSFVFGQTIGEEDRRTLMTSGTSKNLSRFLCVMNGVCTKHLRVTAMSVTIRVDKEAHATNPELPKLVSVYTIRIEDHTSDDTAIQFLTDGMLIRQILSTRADIILAMAKQLLLARNDRARHWYDPFACF</sequence>
<name>A0A8J6AU73_9EUKA</name>
<dbReference type="AlphaFoldDB" id="A0A8J6AU73"/>
<keyword evidence="1" id="KW-0067">ATP-binding</keyword>
<dbReference type="GO" id="GO:0004386">
    <property type="term" value="F:helicase activity"/>
    <property type="evidence" value="ECO:0007669"/>
    <property type="project" value="UniProtKB-KW"/>
</dbReference>
<organism evidence="1 2">
    <name type="scientific">Carpediemonas membranifera</name>
    <dbReference type="NCBI Taxonomy" id="201153"/>
    <lineage>
        <taxon>Eukaryota</taxon>
        <taxon>Metamonada</taxon>
        <taxon>Carpediemonas-like organisms</taxon>
        <taxon>Carpediemonas</taxon>
    </lineage>
</organism>
<evidence type="ECO:0000313" key="2">
    <source>
        <dbReference type="Proteomes" id="UP000717585"/>
    </source>
</evidence>
<dbReference type="Proteomes" id="UP000717585">
    <property type="component" value="Unassembled WGS sequence"/>
</dbReference>
<dbReference type="EMBL" id="JAHDYR010000036">
    <property type="protein sequence ID" value="KAG9392585.1"/>
    <property type="molecule type" value="Genomic_DNA"/>
</dbReference>
<keyword evidence="1" id="KW-0347">Helicase</keyword>
<gene>
    <name evidence="1" type="ORF">J8273_6053</name>
</gene>
<evidence type="ECO:0000313" key="1">
    <source>
        <dbReference type="EMBL" id="KAG9392585.1"/>
    </source>
</evidence>
<reference evidence="1" key="1">
    <citation type="submission" date="2021-05" db="EMBL/GenBank/DDBJ databases">
        <title>A free-living protist that lacks canonical eukaryotic 1 DNA replication and segregation systems.</title>
        <authorList>
            <person name="Salas-Leiva D.E."/>
            <person name="Tromer E.C."/>
            <person name="Curtis B.A."/>
            <person name="Jerlstrom-Hultqvist J."/>
            <person name="Kolisko M."/>
            <person name="Yi Z."/>
            <person name="Salas-Leiva J.S."/>
            <person name="Gallot-Lavallee L."/>
            <person name="Kops G.J.P.L."/>
            <person name="Archibald J.M."/>
            <person name="Simpson A.G.B."/>
            <person name="Roger A.J."/>
        </authorList>
    </citation>
    <scope>NUCLEOTIDE SEQUENCE</scope>
    <source>
        <strain evidence="1">BICM</strain>
    </source>
</reference>
<protein>
    <submittedName>
        <fullName evidence="1">ATP-dependent RNA helicase HrpA</fullName>
    </submittedName>
</protein>
<keyword evidence="1" id="KW-0378">Hydrolase</keyword>
<dbReference type="InterPro" id="IPR027417">
    <property type="entry name" value="P-loop_NTPase"/>
</dbReference>